<dbReference type="EMBL" id="CAJZBQ010000011">
    <property type="protein sequence ID" value="CAG9313723.1"/>
    <property type="molecule type" value="Genomic_DNA"/>
</dbReference>
<evidence type="ECO:0000313" key="2">
    <source>
        <dbReference type="EMBL" id="CAG9313723.1"/>
    </source>
</evidence>
<sequence>MVPAQIKILIKLLLDLTFFFLVFSIYLINSFRFMKTNHIGMTELSVKSRIDGVYEIGAFKAFENHWCPNLGSIDAICDNINDWKKAGVLFIVFTSFAHVFMVFGMVNLILKSCFCCFKLRIMKDLENYIYPLLYSLSLILYVTVSKVFTLEKPMYYSDAYNVKAESGLVLMFVALSFSLVSGGYYFYFRREINGYCEVAGKESFLMRNVEKV</sequence>
<keyword evidence="1" id="KW-1133">Transmembrane helix</keyword>
<feature type="transmembrane region" description="Helical" evidence="1">
    <location>
        <begin position="131"/>
        <end position="148"/>
    </location>
</feature>
<accession>A0AAU9IJP5</accession>
<name>A0AAU9IJP5_9CILI</name>
<keyword evidence="1" id="KW-0812">Transmembrane</keyword>
<feature type="transmembrane region" description="Helical" evidence="1">
    <location>
        <begin position="168"/>
        <end position="187"/>
    </location>
</feature>
<feature type="transmembrane region" description="Helical" evidence="1">
    <location>
        <begin position="12"/>
        <end position="31"/>
    </location>
</feature>
<keyword evidence="1" id="KW-0472">Membrane</keyword>
<evidence type="ECO:0000256" key="1">
    <source>
        <dbReference type="SAM" id="Phobius"/>
    </source>
</evidence>
<dbReference type="Proteomes" id="UP001162131">
    <property type="component" value="Unassembled WGS sequence"/>
</dbReference>
<evidence type="ECO:0000313" key="3">
    <source>
        <dbReference type="Proteomes" id="UP001162131"/>
    </source>
</evidence>
<keyword evidence="3" id="KW-1185">Reference proteome</keyword>
<reference evidence="2" key="1">
    <citation type="submission" date="2021-09" db="EMBL/GenBank/DDBJ databases">
        <authorList>
            <consortium name="AG Swart"/>
            <person name="Singh M."/>
            <person name="Singh A."/>
            <person name="Seah K."/>
            <person name="Emmerich C."/>
        </authorList>
    </citation>
    <scope>NUCLEOTIDE SEQUENCE</scope>
    <source>
        <strain evidence="2">ATCC30299</strain>
    </source>
</reference>
<feature type="transmembrane region" description="Helical" evidence="1">
    <location>
        <begin position="88"/>
        <end position="110"/>
    </location>
</feature>
<organism evidence="2 3">
    <name type="scientific">Blepharisma stoltei</name>
    <dbReference type="NCBI Taxonomy" id="1481888"/>
    <lineage>
        <taxon>Eukaryota</taxon>
        <taxon>Sar</taxon>
        <taxon>Alveolata</taxon>
        <taxon>Ciliophora</taxon>
        <taxon>Postciliodesmatophora</taxon>
        <taxon>Heterotrichea</taxon>
        <taxon>Heterotrichida</taxon>
        <taxon>Blepharismidae</taxon>
        <taxon>Blepharisma</taxon>
    </lineage>
</organism>
<protein>
    <submittedName>
        <fullName evidence="2">Uncharacterized protein</fullName>
    </submittedName>
</protein>
<dbReference type="AlphaFoldDB" id="A0AAU9IJP5"/>
<proteinExistence type="predicted"/>
<gene>
    <name evidence="2" type="ORF">BSTOLATCC_MIC9528</name>
</gene>
<comment type="caution">
    <text evidence="2">The sequence shown here is derived from an EMBL/GenBank/DDBJ whole genome shotgun (WGS) entry which is preliminary data.</text>
</comment>